<proteinExistence type="predicted"/>
<dbReference type="EMBL" id="RRYP01008706">
    <property type="protein sequence ID" value="TNV79594.1"/>
    <property type="molecule type" value="Genomic_DNA"/>
</dbReference>
<evidence type="ECO:0000313" key="1">
    <source>
        <dbReference type="EMBL" id="TNV79594.1"/>
    </source>
</evidence>
<evidence type="ECO:0000313" key="2">
    <source>
        <dbReference type="Proteomes" id="UP000785679"/>
    </source>
</evidence>
<dbReference type="AlphaFoldDB" id="A0A8J8T299"/>
<accession>A0A8J8T299</accession>
<keyword evidence="2" id="KW-1185">Reference proteome</keyword>
<reference evidence="1" key="1">
    <citation type="submission" date="2019-06" db="EMBL/GenBank/DDBJ databases">
        <authorList>
            <person name="Zheng W."/>
        </authorList>
    </citation>
    <scope>NUCLEOTIDE SEQUENCE</scope>
    <source>
        <strain evidence="1">QDHG01</strain>
    </source>
</reference>
<comment type="caution">
    <text evidence="1">The sequence shown here is derived from an EMBL/GenBank/DDBJ whole genome shotgun (WGS) entry which is preliminary data.</text>
</comment>
<name>A0A8J8T299_HALGN</name>
<organism evidence="1 2">
    <name type="scientific">Halteria grandinella</name>
    <dbReference type="NCBI Taxonomy" id="5974"/>
    <lineage>
        <taxon>Eukaryota</taxon>
        <taxon>Sar</taxon>
        <taxon>Alveolata</taxon>
        <taxon>Ciliophora</taxon>
        <taxon>Intramacronucleata</taxon>
        <taxon>Spirotrichea</taxon>
        <taxon>Stichotrichia</taxon>
        <taxon>Sporadotrichida</taxon>
        <taxon>Halteriidae</taxon>
        <taxon>Halteria</taxon>
    </lineage>
</organism>
<gene>
    <name evidence="1" type="ORF">FGO68_gene6486</name>
</gene>
<sequence length="164" mass="18413">MEGQLRIYGRAQILQSKNRLKIQVKYMDQGVLCNLRSQIDMGTALNQGNLTGEELAKSNLSTHKFRESIEHKEEVTLLCDQSLPSFDLHQFPSQTYVEMVPPQIRATMMSATNSAKSSFIDSAPLLQKPAIKLGKQQQLAQMPRITPISTEKQIRAVGSQSRIL</sequence>
<dbReference type="Proteomes" id="UP000785679">
    <property type="component" value="Unassembled WGS sequence"/>
</dbReference>
<protein>
    <submittedName>
        <fullName evidence="1">Uncharacterized protein</fullName>
    </submittedName>
</protein>